<evidence type="ECO:0000259" key="4">
    <source>
        <dbReference type="Pfam" id="PF12697"/>
    </source>
</evidence>
<sequence>MRTFIAATLALIMTNAASADPVAGYDRLDVRVSHRAYPVGASVWYPAGRETYVIKIGDNPIFKGTPAYVGAAVAEGRFPLILFSHGSGGNMDNAAWLSSALAAKGAMVLAVNHPGSTSGDSSPRRSVHLDERASDLSGALDALLADPAFAPHIDRSRIVAVGFSLGGATALNLAGLRYQKAPEHPYCEGTANRDDCIFFANGGIDFTDLPDGFSADMRDERVTGAVAIDPAFTEIADRRSVDEMQLPIALINLGDEHRLAPVDVSENGSDLVHRLPDATYSVLAPAVHFTFLAPCKDAGAELLAADDDDPVCDDPAGTDREKVHRQIAEKIAHFVGL</sequence>
<comment type="caution">
    <text evidence="5">The sequence shown here is derived from an EMBL/GenBank/DDBJ whole genome shotgun (WGS) entry which is preliminary data.</text>
</comment>
<dbReference type="SUPFAM" id="SSF53474">
    <property type="entry name" value="alpha/beta-Hydrolases"/>
    <property type="match status" value="1"/>
</dbReference>
<dbReference type="EMBL" id="RCWN01000001">
    <property type="protein sequence ID" value="RLQ88581.1"/>
    <property type="molecule type" value="Genomic_DNA"/>
</dbReference>
<accession>A0A3L7JG43</accession>
<proteinExistence type="inferred from homology"/>
<reference evidence="5 6" key="1">
    <citation type="submission" date="2018-10" db="EMBL/GenBank/DDBJ databases">
        <title>Notoacmeibacter sp. M2BS9Y-3-1, whole genome shotgun sequence.</title>
        <authorList>
            <person name="Tuo L."/>
        </authorList>
    </citation>
    <scope>NUCLEOTIDE SEQUENCE [LARGE SCALE GENOMIC DNA]</scope>
    <source>
        <strain evidence="5 6">M2BS9Y-3-1</strain>
    </source>
</reference>
<dbReference type="Gene3D" id="3.40.50.1820">
    <property type="entry name" value="alpha/beta hydrolase"/>
    <property type="match status" value="1"/>
</dbReference>
<dbReference type="AlphaFoldDB" id="A0A3L7JG43"/>
<dbReference type="GO" id="GO:0052689">
    <property type="term" value="F:carboxylic ester hydrolase activity"/>
    <property type="evidence" value="ECO:0007669"/>
    <property type="project" value="UniProtKB-ARBA"/>
</dbReference>
<keyword evidence="1 5" id="KW-0378">Hydrolase</keyword>
<evidence type="ECO:0000256" key="3">
    <source>
        <dbReference type="SAM" id="SignalP"/>
    </source>
</evidence>
<keyword evidence="3" id="KW-0732">Signal</keyword>
<feature type="signal peptide" evidence="3">
    <location>
        <begin position="1"/>
        <end position="19"/>
    </location>
</feature>
<dbReference type="PANTHER" id="PTHR22946:SF9">
    <property type="entry name" value="POLYKETIDE TRANSFERASE AF380"/>
    <property type="match status" value="1"/>
</dbReference>
<organism evidence="5 6">
    <name type="scientific">Notoacmeibacter ruber</name>
    <dbReference type="NCBI Taxonomy" id="2670375"/>
    <lineage>
        <taxon>Bacteria</taxon>
        <taxon>Pseudomonadati</taxon>
        <taxon>Pseudomonadota</taxon>
        <taxon>Alphaproteobacteria</taxon>
        <taxon>Hyphomicrobiales</taxon>
        <taxon>Notoacmeibacteraceae</taxon>
        <taxon>Notoacmeibacter</taxon>
    </lineage>
</organism>
<gene>
    <name evidence="5" type="ORF">D8780_10560</name>
</gene>
<evidence type="ECO:0000256" key="1">
    <source>
        <dbReference type="ARBA" id="ARBA00022801"/>
    </source>
</evidence>
<dbReference type="Proteomes" id="UP000281094">
    <property type="component" value="Unassembled WGS sequence"/>
</dbReference>
<dbReference type="PANTHER" id="PTHR22946">
    <property type="entry name" value="DIENELACTONE HYDROLASE DOMAIN-CONTAINING PROTEIN-RELATED"/>
    <property type="match status" value="1"/>
</dbReference>
<keyword evidence="6" id="KW-1185">Reference proteome</keyword>
<name>A0A3L7JG43_9HYPH</name>
<dbReference type="InterPro" id="IPR050261">
    <property type="entry name" value="FrsA_esterase"/>
</dbReference>
<dbReference type="RefSeq" id="WP_121645547.1">
    <property type="nucleotide sequence ID" value="NZ_RCWN01000001.1"/>
</dbReference>
<evidence type="ECO:0000256" key="2">
    <source>
        <dbReference type="ARBA" id="ARBA00038115"/>
    </source>
</evidence>
<evidence type="ECO:0000313" key="6">
    <source>
        <dbReference type="Proteomes" id="UP000281094"/>
    </source>
</evidence>
<dbReference type="Pfam" id="PF12697">
    <property type="entry name" value="Abhydrolase_6"/>
    <property type="match status" value="1"/>
</dbReference>
<feature type="domain" description="AB hydrolase-1" evidence="4">
    <location>
        <begin position="81"/>
        <end position="273"/>
    </location>
</feature>
<comment type="similarity">
    <text evidence="2">Belongs to the AB hydrolase superfamily. FUS2 hydrolase family.</text>
</comment>
<evidence type="ECO:0000313" key="5">
    <source>
        <dbReference type="EMBL" id="RLQ88581.1"/>
    </source>
</evidence>
<dbReference type="InterPro" id="IPR000073">
    <property type="entry name" value="AB_hydrolase_1"/>
</dbReference>
<protein>
    <submittedName>
        <fullName evidence="5">Alpha/beta fold hydrolase</fullName>
    </submittedName>
</protein>
<dbReference type="PIRSF" id="PIRSF031982">
    <property type="entry name" value="UCP031982_abhydr"/>
    <property type="match status" value="1"/>
</dbReference>
<feature type="chain" id="PRO_5018097895" evidence="3">
    <location>
        <begin position="20"/>
        <end position="337"/>
    </location>
</feature>
<dbReference type="InterPro" id="IPR016986">
    <property type="entry name" value="UCP031982_abhydr"/>
</dbReference>
<dbReference type="InterPro" id="IPR029058">
    <property type="entry name" value="AB_hydrolase_fold"/>
</dbReference>